<dbReference type="GO" id="GO:0008013">
    <property type="term" value="F:beta-catenin binding"/>
    <property type="evidence" value="ECO:0007669"/>
    <property type="project" value="TreeGrafter"/>
</dbReference>
<organism evidence="10">
    <name type="scientific">Hydatigena taeniaeformis</name>
    <name type="common">Feline tapeworm</name>
    <name type="synonym">Taenia taeniaeformis</name>
    <dbReference type="NCBI Taxonomy" id="6205"/>
    <lineage>
        <taxon>Eukaryota</taxon>
        <taxon>Metazoa</taxon>
        <taxon>Spiralia</taxon>
        <taxon>Lophotrochozoa</taxon>
        <taxon>Platyhelminthes</taxon>
        <taxon>Cestoda</taxon>
        <taxon>Eucestoda</taxon>
        <taxon>Cyclophyllidea</taxon>
        <taxon>Taeniidae</taxon>
        <taxon>Hydatigera</taxon>
    </lineage>
</organism>
<dbReference type="GO" id="GO:0005886">
    <property type="term" value="C:plasma membrane"/>
    <property type="evidence" value="ECO:0007669"/>
    <property type="project" value="TreeGrafter"/>
</dbReference>
<protein>
    <submittedName>
        <fullName evidence="10">Axin</fullName>
    </submittedName>
</protein>
<reference evidence="8 9" key="2">
    <citation type="submission" date="2018-11" db="EMBL/GenBank/DDBJ databases">
        <authorList>
            <consortium name="Pathogen Informatics"/>
        </authorList>
    </citation>
    <scope>NUCLEOTIDE SEQUENCE [LARGE SCALE GENOMIC DNA]</scope>
</reference>
<dbReference type="PANTHER" id="PTHR46102:SF2">
    <property type="entry name" value="AXIN"/>
    <property type="match status" value="1"/>
</dbReference>
<dbReference type="Pfam" id="PF00778">
    <property type="entry name" value="DIX"/>
    <property type="match status" value="1"/>
</dbReference>
<dbReference type="InterPro" id="IPR001158">
    <property type="entry name" value="DIX"/>
</dbReference>
<dbReference type="InterPro" id="IPR036305">
    <property type="entry name" value="RGS_sf"/>
</dbReference>
<sequence>MDSHHPLTHQLDTLLNDSEGVRQFHKFLSSSFSSGHLLDFWFACKGFRSIVDGDDQLKLLQVAKAIYRTYIKTDAALSVPVNDSTKREIRSTLSAFSQSYHNSMSGDKRSPVLRSLFDAAQADVQNLLARSYFLEFLQSDSFRLVHQSLSVLECGTSLPGKSSHHGCADQSDGTKRGNLPNINPQQCMTQSGSEEGGSLPAVADTADQNPSACVMEECDTGGGGPTVHIKASAGGTASSDKSRRTTAESGGAREMVTASEFITYMNQTGGGNATTNGGADPSLSGAPPPSKPPPPTMAAPAIETTTRKPGTNLAEIDPSAFAQTLSHRLEKVKESRGKIERLLSRMQPIDPEEAGGEDAELASIHAEVNKLPSPPLPARSTRLSSNSRRATSAASGDLLRKKLSALLPSSGSGVAVPSVDDAQVILEDHCSRIWTDERRSQPLNVCRKGGRRSDVYSISSFDSGVGTCGGGGGGLNSSDSESCVSRGGAFHHHHHHQQQHYRWNYAPPPPPPMCSFCRRTPSMNSTPGAHRKEVASNSSSNSNYRWGVQYQRMQQYLHGHSHHYNLEESDCCGGGRAMRSRSLTSDSPSVFDSGLSSTYDHLPPPRRSRHDEHKLVPQTVDDATPTFGGRLSPLPDDLNRLLGDCDAERNVTPAALTTNLDLLNPSYRAPQPPPTRPDRQKFAQQSSCNAATTMRCTESTLLKSAPGFPSLPPPPHQQSHQSQASAAATFNLVVGYYLCDDPVPYRTVWTGPLTANAAATPNNPPSITLGQFKQLVAKRGVYRGTGHFDSFERARLGRASVCVRALCGGWDAGTVYAAAGRKRPVLHASDHSFLGLTPYTHHRVSHCALTQIVLLFRRGAARRSFVSPVFDLRERTRLRGVLALKGSTCAEQSGIKVVAHRLFHLIAAVLEGVGAGVGAERLLAGERVCVFNDMLDHVLFCRYFFKTASDDFGTGCVHEEVGDDNAILPLWEGKVIARVERAD</sequence>
<dbReference type="GO" id="GO:0032436">
    <property type="term" value="P:positive regulation of proteasomal ubiquitin-dependent protein catabolic process"/>
    <property type="evidence" value="ECO:0007669"/>
    <property type="project" value="TreeGrafter"/>
</dbReference>
<reference evidence="10" key="1">
    <citation type="submission" date="2017-02" db="UniProtKB">
        <authorList>
            <consortium name="WormBaseParasite"/>
        </authorList>
    </citation>
    <scope>IDENTIFICATION</scope>
</reference>
<dbReference type="GO" id="GO:0048468">
    <property type="term" value="P:cell development"/>
    <property type="evidence" value="ECO:0007669"/>
    <property type="project" value="TreeGrafter"/>
</dbReference>
<evidence type="ECO:0000256" key="1">
    <source>
        <dbReference type="ARBA" id="ARBA00004496"/>
    </source>
</evidence>
<feature type="region of interest" description="Disordered" evidence="5">
    <location>
        <begin position="368"/>
        <end position="395"/>
    </location>
</feature>
<dbReference type="SMART" id="SM00315">
    <property type="entry name" value="RGS"/>
    <property type="match status" value="1"/>
</dbReference>
<evidence type="ECO:0000256" key="5">
    <source>
        <dbReference type="SAM" id="MobiDB-lite"/>
    </source>
</evidence>
<dbReference type="InterPro" id="IPR016137">
    <property type="entry name" value="RGS"/>
</dbReference>
<feature type="region of interest" description="Disordered" evidence="5">
    <location>
        <begin position="663"/>
        <end position="689"/>
    </location>
</feature>
<dbReference type="InterPro" id="IPR043581">
    <property type="entry name" value="Axin-like"/>
</dbReference>
<evidence type="ECO:0000313" key="9">
    <source>
        <dbReference type="Proteomes" id="UP000274429"/>
    </source>
</evidence>
<dbReference type="SUPFAM" id="SSF54236">
    <property type="entry name" value="Ubiquitin-like"/>
    <property type="match status" value="1"/>
</dbReference>
<feature type="compositionally biased region" description="Low complexity" evidence="5">
    <location>
        <begin position="273"/>
        <end position="285"/>
    </location>
</feature>
<evidence type="ECO:0000259" key="7">
    <source>
        <dbReference type="PROSITE" id="PS50841"/>
    </source>
</evidence>
<proteinExistence type="predicted"/>
<feature type="domain" description="DIX" evidence="7">
    <location>
        <begin position="899"/>
        <end position="983"/>
    </location>
</feature>
<dbReference type="Pfam" id="PF00615">
    <property type="entry name" value="RGS"/>
    <property type="match status" value="1"/>
</dbReference>
<feature type="region of interest" description="Disordered" evidence="5">
    <location>
        <begin position="266"/>
        <end position="302"/>
    </location>
</feature>
<dbReference type="PANTHER" id="PTHR46102">
    <property type="entry name" value="AXIN"/>
    <property type="match status" value="1"/>
</dbReference>
<dbReference type="Gene3D" id="1.10.167.10">
    <property type="entry name" value="Regulator of G-protein Signalling 4, domain 2"/>
    <property type="match status" value="1"/>
</dbReference>
<keyword evidence="9" id="KW-1185">Reference proteome</keyword>
<accession>A0A0R3X1B1</accession>
<dbReference type="SUPFAM" id="SSF48097">
    <property type="entry name" value="Regulator of G-protein signaling, RGS"/>
    <property type="match status" value="1"/>
</dbReference>
<dbReference type="GO" id="GO:0031625">
    <property type="term" value="F:ubiquitin protein ligase binding"/>
    <property type="evidence" value="ECO:0007669"/>
    <property type="project" value="TreeGrafter"/>
</dbReference>
<dbReference type="Proteomes" id="UP000274429">
    <property type="component" value="Unassembled WGS sequence"/>
</dbReference>
<dbReference type="EMBL" id="UYWX01020334">
    <property type="protein sequence ID" value="VDM31251.1"/>
    <property type="molecule type" value="Genomic_DNA"/>
</dbReference>
<dbReference type="GO" id="GO:0005737">
    <property type="term" value="C:cytoplasm"/>
    <property type="evidence" value="ECO:0007669"/>
    <property type="project" value="UniProtKB-SubCell"/>
</dbReference>
<evidence type="ECO:0000259" key="6">
    <source>
        <dbReference type="PROSITE" id="PS50132"/>
    </source>
</evidence>
<dbReference type="GO" id="GO:0060090">
    <property type="term" value="F:molecular adaptor activity"/>
    <property type="evidence" value="ECO:0007669"/>
    <property type="project" value="TreeGrafter"/>
</dbReference>
<feature type="region of interest" description="Disordered" evidence="5">
    <location>
        <begin position="703"/>
        <end position="724"/>
    </location>
</feature>
<dbReference type="GO" id="GO:0005634">
    <property type="term" value="C:nucleus"/>
    <property type="evidence" value="ECO:0007669"/>
    <property type="project" value="TreeGrafter"/>
</dbReference>
<dbReference type="GO" id="GO:0090090">
    <property type="term" value="P:negative regulation of canonical Wnt signaling pathway"/>
    <property type="evidence" value="ECO:0007669"/>
    <property type="project" value="InterPro"/>
</dbReference>
<dbReference type="OrthoDB" id="10007451at2759"/>
<gene>
    <name evidence="8" type="ORF">TTAC_LOCUS6959</name>
</gene>
<evidence type="ECO:0000313" key="8">
    <source>
        <dbReference type="EMBL" id="VDM31251.1"/>
    </source>
</evidence>
<feature type="compositionally biased region" description="Polar residues" evidence="5">
    <location>
        <begin position="180"/>
        <end position="193"/>
    </location>
</feature>
<dbReference type="InterPro" id="IPR044926">
    <property type="entry name" value="RGS_subdomain_2"/>
</dbReference>
<dbReference type="InterPro" id="IPR038207">
    <property type="entry name" value="DIX_dom_sf"/>
</dbReference>
<dbReference type="PROSITE" id="PS50841">
    <property type="entry name" value="DIX"/>
    <property type="match status" value="1"/>
</dbReference>
<name>A0A0R3X1B1_HYDTA</name>
<feature type="compositionally biased region" description="Pro residues" evidence="5">
    <location>
        <begin position="286"/>
        <end position="297"/>
    </location>
</feature>
<feature type="domain" description="RGS" evidence="6">
    <location>
        <begin position="10"/>
        <end position="143"/>
    </location>
</feature>
<dbReference type="AlphaFoldDB" id="A0A0R3X1B1"/>
<dbReference type="InterPro" id="IPR029071">
    <property type="entry name" value="Ubiquitin-like_domsf"/>
</dbReference>
<feature type="region of interest" description="Disordered" evidence="5">
    <location>
        <begin position="224"/>
        <end position="254"/>
    </location>
</feature>
<evidence type="ECO:0000256" key="2">
    <source>
        <dbReference type="ARBA" id="ARBA00022490"/>
    </source>
</evidence>
<dbReference type="STRING" id="6205.A0A0R3X1B1"/>
<dbReference type="GO" id="GO:0030877">
    <property type="term" value="C:beta-catenin destruction complex"/>
    <property type="evidence" value="ECO:0007669"/>
    <property type="project" value="TreeGrafter"/>
</dbReference>
<comment type="subcellular location">
    <subcellularLocation>
        <location evidence="1">Cytoplasm</location>
    </subcellularLocation>
</comment>
<evidence type="ECO:0000256" key="3">
    <source>
        <dbReference type="ARBA" id="ARBA00022687"/>
    </source>
</evidence>
<keyword evidence="3 4" id="KW-0879">Wnt signaling pathway</keyword>
<dbReference type="GO" id="GO:0019901">
    <property type="term" value="F:protein kinase binding"/>
    <property type="evidence" value="ECO:0007669"/>
    <property type="project" value="TreeGrafter"/>
</dbReference>
<dbReference type="GO" id="GO:0016055">
    <property type="term" value="P:Wnt signaling pathway"/>
    <property type="evidence" value="ECO:0007669"/>
    <property type="project" value="UniProtKB-KW"/>
</dbReference>
<feature type="compositionally biased region" description="Low complexity" evidence="5">
    <location>
        <begin position="378"/>
        <end position="395"/>
    </location>
</feature>
<dbReference type="WBParaSite" id="TTAC_0000697401-mRNA-1">
    <property type="protein sequence ID" value="TTAC_0000697401-mRNA-1"/>
    <property type="gene ID" value="TTAC_0000697401"/>
</dbReference>
<evidence type="ECO:0000313" key="10">
    <source>
        <dbReference type="WBParaSite" id="TTAC_0000697401-mRNA-1"/>
    </source>
</evidence>
<keyword evidence="2" id="KW-0963">Cytoplasm</keyword>
<feature type="region of interest" description="Disordered" evidence="5">
    <location>
        <begin position="159"/>
        <end position="207"/>
    </location>
</feature>
<dbReference type="PROSITE" id="PS50132">
    <property type="entry name" value="RGS"/>
    <property type="match status" value="1"/>
</dbReference>
<dbReference type="Gene3D" id="2.40.240.130">
    <property type="match status" value="2"/>
</dbReference>
<evidence type="ECO:0000256" key="4">
    <source>
        <dbReference type="PROSITE-ProRule" id="PRU00069"/>
    </source>
</evidence>